<dbReference type="STRING" id="1237085.Ngar_c23710"/>
<dbReference type="BioCyc" id="CNIT1237085:G1324-2369-MONOMER"/>
<dbReference type="HOGENOM" id="CLU_2420146_0_0_2"/>
<dbReference type="EMBL" id="CP002408">
    <property type="protein sequence ID" value="AFU59296.1"/>
    <property type="molecule type" value="Genomic_DNA"/>
</dbReference>
<dbReference type="InParanoid" id="K0ID36"/>
<evidence type="ECO:0000313" key="1">
    <source>
        <dbReference type="EMBL" id="AFU59296.1"/>
    </source>
</evidence>
<accession>K0ID36</accession>
<dbReference type="Proteomes" id="UP000008037">
    <property type="component" value="Chromosome"/>
</dbReference>
<sequence>MRDSSDNLYTMVGKFLSEGNAVVYAVGGSGGRGGIRIPRNQLVNRMYSKIRQSGLIGDVEDYIRTGALKIMDVREIYSSDLVGNTATMLGK</sequence>
<gene>
    <name evidence="1" type="ordered locus">Ngar_c23710</name>
</gene>
<evidence type="ECO:0000313" key="2">
    <source>
        <dbReference type="Proteomes" id="UP000008037"/>
    </source>
</evidence>
<dbReference type="KEGG" id="nga:Ngar_c23710"/>
<protein>
    <submittedName>
        <fullName evidence="1">Uncharacterized protein</fullName>
    </submittedName>
</protein>
<keyword evidence="2" id="KW-1185">Reference proteome</keyword>
<proteinExistence type="predicted"/>
<reference evidence="1 2" key="1">
    <citation type="journal article" date="2012" name="Environ. Microbiol.">
        <title>The genome of the ammonia-oxidizing Candidatus Nitrososphaera gargensis: insights into metabolic versatility and environmental adaptations.</title>
        <authorList>
            <person name="Spang A."/>
            <person name="Poehlein A."/>
            <person name="Offre P."/>
            <person name="Zumbragel S."/>
            <person name="Haider S."/>
            <person name="Rychlik N."/>
            <person name="Nowka B."/>
            <person name="Schmeisser C."/>
            <person name="Lebedeva E.V."/>
            <person name="Rattei T."/>
            <person name="Bohm C."/>
            <person name="Schmid M."/>
            <person name="Galushko A."/>
            <person name="Hatzenpichler R."/>
            <person name="Weinmaier T."/>
            <person name="Daniel R."/>
            <person name="Schleper C."/>
            <person name="Spieck E."/>
            <person name="Streit W."/>
            <person name="Wagner M."/>
        </authorList>
    </citation>
    <scope>NUCLEOTIDE SEQUENCE [LARGE SCALE GENOMIC DNA]</scope>
    <source>
        <strain evidence="2">Ga9.2</strain>
    </source>
</reference>
<organism evidence="1 2">
    <name type="scientific">Nitrososphaera gargensis (strain Ga9.2)</name>
    <dbReference type="NCBI Taxonomy" id="1237085"/>
    <lineage>
        <taxon>Archaea</taxon>
        <taxon>Nitrososphaerota</taxon>
        <taxon>Nitrososphaeria</taxon>
        <taxon>Nitrososphaerales</taxon>
        <taxon>Nitrososphaeraceae</taxon>
        <taxon>Nitrososphaera</taxon>
    </lineage>
</organism>
<dbReference type="AlphaFoldDB" id="K0ID36"/>
<dbReference type="RefSeq" id="WP_015019831.1">
    <property type="nucleotide sequence ID" value="NC_018719.1"/>
</dbReference>
<name>K0ID36_NITGG</name>
<dbReference type="GeneID" id="13794388"/>